<comment type="caution">
    <text evidence="1">The sequence shown here is derived from an EMBL/GenBank/DDBJ whole genome shotgun (WGS) entry which is preliminary data.</text>
</comment>
<organism evidence="1 2">
    <name type="scientific">Pseudoduganella aquatica</name>
    <dbReference type="NCBI Taxonomy" id="2660641"/>
    <lineage>
        <taxon>Bacteria</taxon>
        <taxon>Pseudomonadati</taxon>
        <taxon>Pseudomonadota</taxon>
        <taxon>Betaproteobacteria</taxon>
        <taxon>Burkholderiales</taxon>
        <taxon>Oxalobacteraceae</taxon>
        <taxon>Telluria group</taxon>
        <taxon>Pseudoduganella</taxon>
    </lineage>
</organism>
<keyword evidence="2" id="KW-1185">Reference proteome</keyword>
<gene>
    <name evidence="1" type="ORF">GTP77_05690</name>
</gene>
<evidence type="ECO:0000313" key="2">
    <source>
        <dbReference type="Proteomes" id="UP000450676"/>
    </source>
</evidence>
<evidence type="ECO:0000313" key="1">
    <source>
        <dbReference type="EMBL" id="MYN06825.1"/>
    </source>
</evidence>
<sequence>MCCCKRSDHELAQIIEEGRRIDAAKGAANAWAYLLAHSVDPHTILRVLSGAAVRREEGLRVG</sequence>
<protein>
    <submittedName>
        <fullName evidence="1">Uncharacterized protein</fullName>
    </submittedName>
</protein>
<accession>A0A7X4H8Y1</accession>
<dbReference type="EMBL" id="WWCU01000004">
    <property type="protein sequence ID" value="MYN06825.1"/>
    <property type="molecule type" value="Genomic_DNA"/>
</dbReference>
<name>A0A7X4H8Y1_9BURK</name>
<reference evidence="1 2" key="1">
    <citation type="submission" date="2019-12" db="EMBL/GenBank/DDBJ databases">
        <title>Novel species isolated from a subtropical stream in China.</title>
        <authorList>
            <person name="Lu H."/>
        </authorList>
    </citation>
    <scope>NUCLEOTIDE SEQUENCE [LARGE SCALE GENOMIC DNA]</scope>
    <source>
        <strain evidence="1 2">FT127W</strain>
    </source>
</reference>
<proteinExistence type="predicted"/>
<dbReference type="AlphaFoldDB" id="A0A7X4H8Y1"/>
<dbReference type="RefSeq" id="WP_161071214.1">
    <property type="nucleotide sequence ID" value="NZ_CP086370.1"/>
</dbReference>
<dbReference type="Proteomes" id="UP000450676">
    <property type="component" value="Unassembled WGS sequence"/>
</dbReference>